<gene>
    <name evidence="1" type="ORF">N47_H21880</name>
</gene>
<protein>
    <submittedName>
        <fullName evidence="1">Uncharacterized protein</fullName>
    </submittedName>
</protein>
<accession>E1Y9X2</accession>
<dbReference type="EMBL" id="FR695866">
    <property type="protein sequence ID" value="CBX27366.1"/>
    <property type="molecule type" value="Genomic_DNA"/>
</dbReference>
<organism evidence="1">
    <name type="scientific">uncultured Desulfobacterium sp</name>
    <dbReference type="NCBI Taxonomy" id="201089"/>
    <lineage>
        <taxon>Bacteria</taxon>
        <taxon>Pseudomonadati</taxon>
        <taxon>Thermodesulfobacteriota</taxon>
        <taxon>Desulfobacteria</taxon>
        <taxon>Desulfobacterales</taxon>
        <taxon>Desulfobacteriaceae</taxon>
        <taxon>Desulfobacterium</taxon>
        <taxon>environmental samples</taxon>
    </lineage>
</organism>
<sequence>MTIVISHLLPRKRIWAHLGSNQGPTGYEPVALPAELWALNAF</sequence>
<name>E1Y9X2_9BACT</name>
<proteinExistence type="predicted"/>
<reference evidence="1" key="1">
    <citation type="journal article" date="2011" name="Environ. Microbiol.">
        <title>Genomic insights into the metabolic potential of the polycyclic aromatic hydrocarbon degrading sulfate-reducing Deltaproteobacterium N47.</title>
        <authorList>
            <person name="Bergmann F."/>
            <person name="Selesi D."/>
            <person name="Weinmaier T."/>
            <person name="Tischler P."/>
            <person name="Rattei T."/>
            <person name="Meckenstock R.U."/>
        </authorList>
    </citation>
    <scope>NUCLEOTIDE SEQUENCE</scope>
</reference>
<dbReference type="AlphaFoldDB" id="E1Y9X2"/>
<dbReference type="AntiFam" id="ANF00011">
    <property type="entry name" value="tRNA translation"/>
</dbReference>
<evidence type="ECO:0000313" key="1">
    <source>
        <dbReference type="EMBL" id="CBX27366.1"/>
    </source>
</evidence>